<protein>
    <recommendedName>
        <fullName evidence="3">RRM domain-containing protein</fullName>
    </recommendedName>
</protein>
<feature type="region of interest" description="Disordered" evidence="2">
    <location>
        <begin position="1"/>
        <end position="20"/>
    </location>
</feature>
<comment type="caution">
    <text evidence="4">The sequence shown here is derived from an EMBL/GenBank/DDBJ whole genome shotgun (WGS) entry which is preliminary data.</text>
</comment>
<name>A0A8J4PRK9_9MYCE</name>
<feature type="compositionally biased region" description="Low complexity" evidence="2">
    <location>
        <begin position="1"/>
        <end position="14"/>
    </location>
</feature>
<dbReference type="InterPro" id="IPR012677">
    <property type="entry name" value="Nucleotide-bd_a/b_plait_sf"/>
</dbReference>
<dbReference type="InterPro" id="IPR035979">
    <property type="entry name" value="RBD_domain_sf"/>
</dbReference>
<organism evidence="4 5">
    <name type="scientific">Polysphondylium violaceum</name>
    <dbReference type="NCBI Taxonomy" id="133409"/>
    <lineage>
        <taxon>Eukaryota</taxon>
        <taxon>Amoebozoa</taxon>
        <taxon>Evosea</taxon>
        <taxon>Eumycetozoa</taxon>
        <taxon>Dictyostelia</taxon>
        <taxon>Dictyosteliales</taxon>
        <taxon>Dictyosteliaceae</taxon>
        <taxon>Polysphondylium</taxon>
    </lineage>
</organism>
<keyword evidence="1" id="KW-0694">RNA-binding</keyword>
<feature type="region of interest" description="Disordered" evidence="2">
    <location>
        <begin position="168"/>
        <end position="190"/>
    </location>
</feature>
<dbReference type="PROSITE" id="PS50102">
    <property type="entry name" value="RRM"/>
    <property type="match status" value="1"/>
</dbReference>
<dbReference type="Proteomes" id="UP000695562">
    <property type="component" value="Unassembled WGS sequence"/>
</dbReference>
<dbReference type="OrthoDB" id="21050at2759"/>
<dbReference type="InterPro" id="IPR000504">
    <property type="entry name" value="RRM_dom"/>
</dbReference>
<feature type="region of interest" description="Disordered" evidence="2">
    <location>
        <begin position="282"/>
        <end position="304"/>
    </location>
</feature>
<dbReference type="Gene3D" id="3.30.70.330">
    <property type="match status" value="1"/>
</dbReference>
<reference evidence="4" key="1">
    <citation type="submission" date="2020-01" db="EMBL/GenBank/DDBJ databases">
        <title>Development of genomics and gene disruption for Polysphondylium violaceum indicates a role for the polyketide synthase stlB in stalk morphogenesis.</title>
        <authorList>
            <person name="Narita B."/>
            <person name="Kawabe Y."/>
            <person name="Kin K."/>
            <person name="Saito T."/>
            <person name="Gibbs R."/>
            <person name="Kuspa A."/>
            <person name="Muzny D."/>
            <person name="Queller D."/>
            <person name="Richards S."/>
            <person name="Strassman J."/>
            <person name="Sucgang R."/>
            <person name="Worley K."/>
            <person name="Schaap P."/>
        </authorList>
    </citation>
    <scope>NUCLEOTIDE SEQUENCE</scope>
    <source>
        <strain evidence="4">QSvi11</strain>
    </source>
</reference>
<proteinExistence type="predicted"/>
<gene>
    <name evidence="4" type="ORF">CYY_005991</name>
</gene>
<sequence length="304" mass="34050">MSSANQDNNNNQSSLIHQQNSEKVFNQKCTTTVKSNGIANNSNNDKLLLSQQNSHDKVDYDLCGLFKIYFPLERNFENLDIKDHDQIKTTDSSINTISAGGNEKFIPVLDCPMSWSELTDLSESLYSTSSSSSSFIDFDELSQRSSSSISSSSSSSSISSSSCSSIKVSKKPTQQNSPSNNSSGNNTIGNSKKGSKKLFIGGITFDDIKDKSDLIELRIKKIKHLFESFGKVTRFDEHWDKEYCFVTFVNPKITLHVFQSISNQNKKMKLINTIKESLIHENNDPMAAPSNTLYTKYPNNRKKK</sequence>
<evidence type="ECO:0000256" key="2">
    <source>
        <dbReference type="SAM" id="MobiDB-lite"/>
    </source>
</evidence>
<feature type="compositionally biased region" description="Polar residues" evidence="2">
    <location>
        <begin position="289"/>
        <end position="298"/>
    </location>
</feature>
<evidence type="ECO:0000256" key="1">
    <source>
        <dbReference type="PROSITE-ProRule" id="PRU00176"/>
    </source>
</evidence>
<dbReference type="AlphaFoldDB" id="A0A8J4PRK9"/>
<keyword evidence="5" id="KW-1185">Reference proteome</keyword>
<accession>A0A8J4PRK9</accession>
<feature type="domain" description="RRM" evidence="3">
    <location>
        <begin position="196"/>
        <end position="270"/>
    </location>
</feature>
<evidence type="ECO:0000259" key="3">
    <source>
        <dbReference type="PROSITE" id="PS50102"/>
    </source>
</evidence>
<evidence type="ECO:0000313" key="5">
    <source>
        <dbReference type="Proteomes" id="UP000695562"/>
    </source>
</evidence>
<dbReference type="CDD" id="cd00590">
    <property type="entry name" value="RRM_SF"/>
    <property type="match status" value="1"/>
</dbReference>
<dbReference type="EMBL" id="AJWJ01000257">
    <property type="protein sequence ID" value="KAF2072685.1"/>
    <property type="molecule type" value="Genomic_DNA"/>
</dbReference>
<dbReference type="SUPFAM" id="SSF54928">
    <property type="entry name" value="RNA-binding domain, RBD"/>
    <property type="match status" value="1"/>
</dbReference>
<evidence type="ECO:0000313" key="4">
    <source>
        <dbReference type="EMBL" id="KAF2072685.1"/>
    </source>
</evidence>
<dbReference type="GO" id="GO:0003723">
    <property type="term" value="F:RNA binding"/>
    <property type="evidence" value="ECO:0007669"/>
    <property type="project" value="UniProtKB-UniRule"/>
</dbReference>